<feature type="transmembrane region" description="Helical" evidence="2">
    <location>
        <begin position="411"/>
        <end position="433"/>
    </location>
</feature>
<feature type="compositionally biased region" description="Low complexity" evidence="1">
    <location>
        <begin position="1"/>
        <end position="12"/>
    </location>
</feature>
<organism evidence="3 4">
    <name type="scientific">Streptomyces zingiberis</name>
    <dbReference type="NCBI Taxonomy" id="2053010"/>
    <lineage>
        <taxon>Bacteria</taxon>
        <taxon>Bacillati</taxon>
        <taxon>Actinomycetota</taxon>
        <taxon>Actinomycetes</taxon>
        <taxon>Kitasatosporales</taxon>
        <taxon>Streptomycetaceae</taxon>
        <taxon>Streptomyces</taxon>
    </lineage>
</organism>
<proteinExistence type="predicted"/>
<protein>
    <submittedName>
        <fullName evidence="3">ABC transporter permease subunit</fullName>
    </submittedName>
</protein>
<feature type="compositionally biased region" description="Pro residues" evidence="1">
    <location>
        <begin position="13"/>
        <end position="23"/>
    </location>
</feature>
<feature type="compositionally biased region" description="Low complexity" evidence="1">
    <location>
        <begin position="100"/>
        <end position="118"/>
    </location>
</feature>
<keyword evidence="2" id="KW-0812">Transmembrane</keyword>
<accession>A0ABX1BZN8</accession>
<comment type="caution">
    <text evidence="3">The sequence shown here is derived from an EMBL/GenBank/DDBJ whole genome shotgun (WGS) entry which is preliminary data.</text>
</comment>
<feature type="region of interest" description="Disordered" evidence="1">
    <location>
        <begin position="1"/>
        <end position="302"/>
    </location>
</feature>
<feature type="transmembrane region" description="Helical" evidence="2">
    <location>
        <begin position="362"/>
        <end position="384"/>
    </location>
</feature>
<dbReference type="Pfam" id="PF12679">
    <property type="entry name" value="ABC2_membrane_2"/>
    <property type="match status" value="1"/>
</dbReference>
<reference evidence="3 4" key="1">
    <citation type="submission" date="2020-03" db="EMBL/GenBank/DDBJ databases">
        <title>WGS of actinomycetes isolated from Thailand.</title>
        <authorList>
            <person name="Thawai C."/>
        </authorList>
    </citation>
    <scope>NUCLEOTIDE SEQUENCE [LARGE SCALE GENOMIC DNA]</scope>
    <source>
        <strain evidence="3 4">PLAI 1-29</strain>
    </source>
</reference>
<feature type="transmembrane region" description="Helical" evidence="2">
    <location>
        <begin position="482"/>
        <end position="501"/>
    </location>
</feature>
<evidence type="ECO:0000313" key="4">
    <source>
        <dbReference type="Proteomes" id="UP000695264"/>
    </source>
</evidence>
<feature type="compositionally biased region" description="Low complexity" evidence="1">
    <location>
        <begin position="167"/>
        <end position="179"/>
    </location>
</feature>
<dbReference type="PANTHER" id="PTHR37305:SF1">
    <property type="entry name" value="MEMBRANE PROTEIN"/>
    <property type="match status" value="1"/>
</dbReference>
<dbReference type="Proteomes" id="UP000695264">
    <property type="component" value="Unassembled WGS sequence"/>
</dbReference>
<keyword evidence="4" id="KW-1185">Reference proteome</keyword>
<feature type="compositionally biased region" description="Pro residues" evidence="1">
    <location>
        <begin position="36"/>
        <end position="48"/>
    </location>
</feature>
<feature type="compositionally biased region" description="Low complexity" evidence="1">
    <location>
        <begin position="215"/>
        <end position="226"/>
    </location>
</feature>
<keyword evidence="2" id="KW-0472">Membrane</keyword>
<evidence type="ECO:0000313" key="3">
    <source>
        <dbReference type="EMBL" id="NJQ00789.1"/>
    </source>
</evidence>
<feature type="compositionally biased region" description="Low complexity" evidence="1">
    <location>
        <begin position="127"/>
        <end position="159"/>
    </location>
</feature>
<feature type="compositionally biased region" description="Low complexity" evidence="1">
    <location>
        <begin position="49"/>
        <end position="78"/>
    </location>
</feature>
<name>A0ABX1BZN8_9ACTN</name>
<feature type="transmembrane region" description="Helical" evidence="2">
    <location>
        <begin position="330"/>
        <end position="350"/>
    </location>
</feature>
<sequence>MTTPQQPQSGTPATPPQAPPPDGPAGTAHGSATGPAVPPAAPASPPARPSGAPDAGAAGAPDAGAAGAPDGAEAPSPATAVLRRVTAGSDGPAASREDSASSSEPAAAAPGSPGAPDTSPAPPAPEQAPSGADAVSAPAGAGADTGSPGAGPDPSGAAAPPAPAGPMPAAAAPYGAPGAPEGPPHQPSAQGAQGAPGAQQFGAPHPHYRPPHPQQAPHQVQAQTQPPAQPQSGYGHPQPAASVPQPGGAPQPHAQAPVPPPSGYGHPQQATAQQVPSGQPGYGHPHQGQGAGQASPAAMGYRSPIPVRNTHLGHALAAEWTKIRTVRSTVWTLTVMAVLVLGIGFLVNNFTETSDYDANPPIMNGLFGLILGQICVVTLGVLVISSEYGTGLIRTTLTAAPRRSRVLTAKVLVFLAVSWTVTTVVCALTALMGTAMHNGPGVAEATASEWAGATVWAGLYVALLGVLAMAVGAMLRHSAGAITAMLGVVLLPAILPAFMMFSESMRPAAEKILEYNAINSLAALHQVTGDGDGMSQLLLLAGVTAVALAGAYTLLERRDV</sequence>
<feature type="compositionally biased region" description="Low complexity" evidence="1">
    <location>
        <begin position="187"/>
        <end position="205"/>
    </location>
</feature>
<feature type="compositionally biased region" description="Low complexity" evidence="1">
    <location>
        <begin position="243"/>
        <end position="256"/>
    </location>
</feature>
<dbReference type="EMBL" id="JAATEN010000006">
    <property type="protein sequence ID" value="NJQ00789.1"/>
    <property type="molecule type" value="Genomic_DNA"/>
</dbReference>
<feature type="transmembrane region" description="Helical" evidence="2">
    <location>
        <begin position="537"/>
        <end position="555"/>
    </location>
</feature>
<evidence type="ECO:0000256" key="1">
    <source>
        <dbReference type="SAM" id="MobiDB-lite"/>
    </source>
</evidence>
<keyword evidence="2" id="KW-1133">Transmembrane helix</keyword>
<gene>
    <name evidence="3" type="ORF">HCK00_09640</name>
</gene>
<dbReference type="PANTHER" id="PTHR37305">
    <property type="entry name" value="INTEGRAL MEMBRANE PROTEIN-RELATED"/>
    <property type="match status" value="1"/>
</dbReference>
<evidence type="ECO:0000256" key="2">
    <source>
        <dbReference type="SAM" id="Phobius"/>
    </source>
</evidence>
<feature type="compositionally biased region" description="Low complexity" evidence="1">
    <location>
        <begin position="276"/>
        <end position="298"/>
    </location>
</feature>
<feature type="compositionally biased region" description="Low complexity" evidence="1">
    <location>
        <begin position="24"/>
        <end position="35"/>
    </location>
</feature>
<feature type="transmembrane region" description="Helical" evidence="2">
    <location>
        <begin position="453"/>
        <end position="475"/>
    </location>
</feature>